<dbReference type="GO" id="GO:0005737">
    <property type="term" value="C:cytoplasm"/>
    <property type="evidence" value="ECO:0007669"/>
    <property type="project" value="TreeGrafter"/>
</dbReference>
<dbReference type="InterPro" id="IPR015421">
    <property type="entry name" value="PyrdxlP-dep_Trfase_major"/>
</dbReference>
<reference evidence="10 11" key="1">
    <citation type="submission" date="2010-12" db="EMBL/GenBank/DDBJ databases">
        <authorList>
            <person name="Muzny D."/>
            <person name="Qin X."/>
            <person name="Deng J."/>
            <person name="Jiang H."/>
            <person name="Liu Y."/>
            <person name="Qu J."/>
            <person name="Song X.-Z."/>
            <person name="Zhang L."/>
            <person name="Thornton R."/>
            <person name="Coyle M."/>
            <person name="Francisco L."/>
            <person name="Jackson L."/>
            <person name="Javaid M."/>
            <person name="Korchina V."/>
            <person name="Kovar C."/>
            <person name="Mata R."/>
            <person name="Mathew T."/>
            <person name="Ngo R."/>
            <person name="Nguyen L."/>
            <person name="Nguyen N."/>
            <person name="Okwuonu G."/>
            <person name="Ongeri F."/>
            <person name="Pham C."/>
            <person name="Simmons D."/>
            <person name="Wilczek-Boney K."/>
            <person name="Hale W."/>
            <person name="Jakkamsetti A."/>
            <person name="Pham P."/>
            <person name="Ruth R."/>
            <person name="San Lucas F."/>
            <person name="Warren J."/>
            <person name="Zhang J."/>
            <person name="Zhao Z."/>
            <person name="Zhou C."/>
            <person name="Zhu D."/>
            <person name="Lee S."/>
            <person name="Bess C."/>
            <person name="Blankenburg K."/>
            <person name="Forbes L."/>
            <person name="Fu Q."/>
            <person name="Gubbala S."/>
            <person name="Hirani K."/>
            <person name="Jayaseelan J.C."/>
            <person name="Lara F."/>
            <person name="Munidasa M."/>
            <person name="Palculict T."/>
            <person name="Patil S."/>
            <person name="Pu L.-L."/>
            <person name="Saada N."/>
            <person name="Tang L."/>
            <person name="Weissenberger G."/>
            <person name="Zhu Y."/>
            <person name="Hemphill L."/>
            <person name="Shang Y."/>
            <person name="Youmans B."/>
            <person name="Ayvaz T."/>
            <person name="Ross M."/>
            <person name="Santibanez J."/>
            <person name="Aqrawi P."/>
            <person name="Gross S."/>
            <person name="Joshi V."/>
            <person name="Fowler G."/>
            <person name="Nazareth L."/>
            <person name="Reid J."/>
            <person name="Worley K."/>
            <person name="Petrosino J."/>
            <person name="Highlander S."/>
            <person name="Gibbs R."/>
        </authorList>
    </citation>
    <scope>NUCLEOTIDE SEQUENCE [LARGE SCALE GENOMIC DNA]</scope>
    <source>
        <strain evidence="11">DSM 15952 / CCUG 50447 / LMG 22039 / TP 1.5</strain>
    </source>
</reference>
<comment type="catalytic activity">
    <reaction evidence="7">
        <text>L-methionine + H2O = methanethiol + 2-oxobutanoate + NH4(+)</text>
        <dbReference type="Rhea" id="RHEA:23800"/>
        <dbReference type="ChEBI" id="CHEBI:15377"/>
        <dbReference type="ChEBI" id="CHEBI:16007"/>
        <dbReference type="ChEBI" id="CHEBI:16763"/>
        <dbReference type="ChEBI" id="CHEBI:28938"/>
        <dbReference type="ChEBI" id="CHEBI:57844"/>
        <dbReference type="EC" id="4.4.1.11"/>
    </reaction>
    <physiologicalReaction direction="left-to-right" evidence="7">
        <dbReference type="Rhea" id="RHEA:23801"/>
    </physiologicalReaction>
</comment>
<evidence type="ECO:0000256" key="6">
    <source>
        <dbReference type="ARBA" id="ARBA00048780"/>
    </source>
</evidence>
<dbReference type="GO" id="GO:0047982">
    <property type="term" value="F:homocysteine desulfhydrase activity"/>
    <property type="evidence" value="ECO:0007669"/>
    <property type="project" value="UniProtKB-EC"/>
</dbReference>
<gene>
    <name evidence="10" type="primary">metC</name>
    <name evidence="10" type="ORF">HMPREF9088_0408</name>
</gene>
<sequence>MIAAIRKEGNAMAKKEDDFQEYGINTRAVHTGNGYDQETGAVRRPLHMANSFKLPDDLSQVNYSSTDLLMYSRNGNPNQQWLEQKVASLHGADDAIVLGSGVGALHALFWTLLKTGDHVVYPKVSYMAVYRLFHELFREKFGVQTEMVDMTDLAAVEKVVKDGTRLIHIETPDNPVNGVTDIAAIAEIAHTHGALLSVDNTFASPYNQHPLALGADFVVESLTKFINGHGDAQGGAIFSNNLAEMDRIRYEAQVNVGAIISPFNAWQIFRGASTFPMRMERINTTTLQLAQWLEQRQGVTFVSYPGLKNNPGYETAKKQMQNGFGGVISFGIDADDKTVERFCAALKIITFAVSLGHDESLIFPQPSYDERIRLYPPQFQNGFIRFSVGLEDVADLIADLDQALKVIGL</sequence>
<evidence type="ECO:0000256" key="5">
    <source>
        <dbReference type="ARBA" id="ARBA00047199"/>
    </source>
</evidence>
<dbReference type="eggNOG" id="COG0626">
    <property type="taxonomic scope" value="Bacteria"/>
</dbReference>
<dbReference type="InterPro" id="IPR015422">
    <property type="entry name" value="PyrdxlP-dep_Trfase_small"/>
</dbReference>
<dbReference type="PANTHER" id="PTHR11808">
    <property type="entry name" value="TRANS-SULFURATION ENZYME FAMILY MEMBER"/>
    <property type="match status" value="1"/>
</dbReference>
<dbReference type="InterPro" id="IPR000277">
    <property type="entry name" value="Cys/Met-Metab_PyrdxlP-dep_enz"/>
</dbReference>
<evidence type="ECO:0000256" key="7">
    <source>
        <dbReference type="ARBA" id="ARBA00052699"/>
    </source>
</evidence>
<dbReference type="Proteomes" id="UP000010296">
    <property type="component" value="Unassembled WGS sequence"/>
</dbReference>
<keyword evidence="3 8" id="KW-0663">Pyridoxal phosphate</keyword>
<dbReference type="InterPro" id="IPR054542">
    <property type="entry name" value="Cys_met_metab_PP"/>
</dbReference>
<dbReference type="Pfam" id="PF01053">
    <property type="entry name" value="Cys_Met_Meta_PP"/>
    <property type="match status" value="1"/>
</dbReference>
<feature type="modified residue" description="N6-(pyridoxal phosphate)lysine" evidence="8">
    <location>
        <position position="224"/>
    </location>
</feature>
<evidence type="ECO:0000256" key="3">
    <source>
        <dbReference type="ARBA" id="ARBA00022898"/>
    </source>
</evidence>
<protein>
    <recommendedName>
        <fullName evidence="4">homocysteine desulfhydrase</fullName>
        <ecNumber evidence="4">4.4.1.2</ecNumber>
    </recommendedName>
    <alternativeName>
        <fullName evidence="5">Homocysteine desulfhydrase</fullName>
    </alternativeName>
</protein>
<dbReference type="PIRSF" id="PIRSF001434">
    <property type="entry name" value="CGS"/>
    <property type="match status" value="1"/>
</dbReference>
<name>E6LDG8_ENTI1</name>
<dbReference type="CDD" id="cd00614">
    <property type="entry name" value="CGS_like"/>
    <property type="match status" value="1"/>
</dbReference>
<dbReference type="AlphaFoldDB" id="E6LDG8"/>
<keyword evidence="10" id="KW-0456">Lyase</keyword>
<dbReference type="GO" id="GO:0019346">
    <property type="term" value="P:transsulfuration"/>
    <property type="evidence" value="ECO:0007669"/>
    <property type="project" value="InterPro"/>
</dbReference>
<dbReference type="GO" id="GO:0019343">
    <property type="term" value="P:cysteine biosynthetic process via cystathionine"/>
    <property type="evidence" value="ECO:0007669"/>
    <property type="project" value="TreeGrafter"/>
</dbReference>
<evidence type="ECO:0000256" key="4">
    <source>
        <dbReference type="ARBA" id="ARBA00047175"/>
    </source>
</evidence>
<comment type="caution">
    <text evidence="10">The sequence shown here is derived from an EMBL/GenBank/DDBJ whole genome shotgun (WGS) entry which is preliminary data.</text>
</comment>
<dbReference type="PROSITE" id="PS00868">
    <property type="entry name" value="CYS_MET_METAB_PP"/>
    <property type="match status" value="1"/>
</dbReference>
<evidence type="ECO:0000256" key="1">
    <source>
        <dbReference type="ARBA" id="ARBA00001933"/>
    </source>
</evidence>
<evidence type="ECO:0000313" key="10">
    <source>
        <dbReference type="EMBL" id="EFU74744.1"/>
    </source>
</evidence>
<keyword evidence="11" id="KW-1185">Reference proteome</keyword>
<dbReference type="GO" id="GO:0004123">
    <property type="term" value="F:cystathionine gamma-lyase activity"/>
    <property type="evidence" value="ECO:0007669"/>
    <property type="project" value="TreeGrafter"/>
</dbReference>
<comment type="cofactor">
    <cofactor evidence="1 9">
        <name>pyridoxal 5'-phosphate</name>
        <dbReference type="ChEBI" id="CHEBI:597326"/>
    </cofactor>
</comment>
<dbReference type="Gene3D" id="3.40.640.10">
    <property type="entry name" value="Type I PLP-dependent aspartate aminotransferase-like (Major domain)"/>
    <property type="match status" value="1"/>
</dbReference>
<comment type="similarity">
    <text evidence="2 9">Belongs to the trans-sulfuration enzymes family.</text>
</comment>
<dbReference type="STRING" id="888064.HMPREF9088_0408"/>
<evidence type="ECO:0000313" key="11">
    <source>
        <dbReference type="Proteomes" id="UP000010296"/>
    </source>
</evidence>
<dbReference type="EMBL" id="AEPV01000013">
    <property type="protein sequence ID" value="EFU74744.1"/>
    <property type="molecule type" value="Genomic_DNA"/>
</dbReference>
<proteinExistence type="inferred from homology"/>
<dbReference type="InterPro" id="IPR015424">
    <property type="entry name" value="PyrdxlP-dep_Trfase"/>
</dbReference>
<dbReference type="GO" id="GO:0030170">
    <property type="term" value="F:pyridoxal phosphate binding"/>
    <property type="evidence" value="ECO:0007669"/>
    <property type="project" value="InterPro"/>
</dbReference>
<dbReference type="EC" id="4.4.1.2" evidence="4"/>
<evidence type="ECO:0000256" key="2">
    <source>
        <dbReference type="ARBA" id="ARBA00009077"/>
    </source>
</evidence>
<dbReference type="GO" id="GO:0018826">
    <property type="term" value="F:methionine gamma-lyase activity"/>
    <property type="evidence" value="ECO:0007669"/>
    <property type="project" value="UniProtKB-EC"/>
</dbReference>
<dbReference type="FunFam" id="3.40.640.10:FF:000046">
    <property type="entry name" value="Cystathionine gamma-lyase"/>
    <property type="match status" value="1"/>
</dbReference>
<evidence type="ECO:0000256" key="9">
    <source>
        <dbReference type="RuleBase" id="RU362118"/>
    </source>
</evidence>
<comment type="catalytic activity">
    <reaction evidence="6">
        <text>L-homocysteine + H2O = 2-oxobutanoate + hydrogen sulfide + NH4(+) + H(+)</text>
        <dbReference type="Rhea" id="RHEA:14501"/>
        <dbReference type="ChEBI" id="CHEBI:15377"/>
        <dbReference type="ChEBI" id="CHEBI:15378"/>
        <dbReference type="ChEBI" id="CHEBI:16763"/>
        <dbReference type="ChEBI" id="CHEBI:28938"/>
        <dbReference type="ChEBI" id="CHEBI:29919"/>
        <dbReference type="ChEBI" id="CHEBI:58199"/>
        <dbReference type="EC" id="4.4.1.2"/>
    </reaction>
    <physiologicalReaction direction="left-to-right" evidence="6">
        <dbReference type="Rhea" id="RHEA:14502"/>
    </physiologicalReaction>
</comment>
<dbReference type="SUPFAM" id="SSF53383">
    <property type="entry name" value="PLP-dependent transferases"/>
    <property type="match status" value="1"/>
</dbReference>
<organism evidence="10 11">
    <name type="scientific">Enterococcus italicus (strain DSM 15952 / CCUG 50447 / LMG 22039 / TP 1.5)</name>
    <dbReference type="NCBI Taxonomy" id="888064"/>
    <lineage>
        <taxon>Bacteria</taxon>
        <taxon>Bacillati</taxon>
        <taxon>Bacillota</taxon>
        <taxon>Bacilli</taxon>
        <taxon>Lactobacillales</taxon>
        <taxon>Enterococcaceae</taxon>
        <taxon>Enterococcus</taxon>
    </lineage>
</organism>
<dbReference type="Gene3D" id="3.90.1150.10">
    <property type="entry name" value="Aspartate Aminotransferase, domain 1"/>
    <property type="match status" value="1"/>
</dbReference>
<accession>E6LDG8</accession>
<dbReference type="HOGENOM" id="CLU_018986_2_0_9"/>
<evidence type="ECO:0000256" key="8">
    <source>
        <dbReference type="PIRSR" id="PIRSR001434-2"/>
    </source>
</evidence>
<dbReference type="PANTHER" id="PTHR11808:SF85">
    <property type="entry name" value="CYSTATHIONINE GAMMA-LYASE-RELATED"/>
    <property type="match status" value="1"/>
</dbReference>